<reference evidence="6 7" key="1">
    <citation type="submission" date="2021-03" db="EMBL/GenBank/DDBJ databases">
        <title>Sequencing the genomes of 1000 actinobacteria strains.</title>
        <authorList>
            <person name="Klenk H.-P."/>
        </authorList>
    </citation>
    <scope>NUCLEOTIDE SEQUENCE [LARGE SCALE GENOMIC DNA]</scope>
    <source>
        <strain evidence="6 7">DSM 46670</strain>
    </source>
</reference>
<keyword evidence="2 4" id="KW-0238">DNA-binding</keyword>
<evidence type="ECO:0000256" key="2">
    <source>
        <dbReference type="ARBA" id="ARBA00023125"/>
    </source>
</evidence>
<evidence type="ECO:0000259" key="5">
    <source>
        <dbReference type="PROSITE" id="PS50977"/>
    </source>
</evidence>
<dbReference type="SUPFAM" id="SSF48498">
    <property type="entry name" value="Tetracyclin repressor-like, C-terminal domain"/>
    <property type="match status" value="1"/>
</dbReference>
<name>A0ABS4TIS4_9PSEU</name>
<feature type="domain" description="HTH tetR-type" evidence="5">
    <location>
        <begin position="6"/>
        <end position="66"/>
    </location>
</feature>
<dbReference type="EMBL" id="JAGINW010000001">
    <property type="protein sequence ID" value="MBP2324224.1"/>
    <property type="molecule type" value="Genomic_DNA"/>
</dbReference>
<comment type="caution">
    <text evidence="6">The sequence shown here is derived from an EMBL/GenBank/DDBJ whole genome shotgun (WGS) entry which is preliminary data.</text>
</comment>
<accession>A0ABS4TIS4</accession>
<dbReference type="Pfam" id="PF16859">
    <property type="entry name" value="TetR_C_11"/>
    <property type="match status" value="1"/>
</dbReference>
<dbReference type="PROSITE" id="PS50977">
    <property type="entry name" value="HTH_TETR_2"/>
    <property type="match status" value="1"/>
</dbReference>
<organism evidence="6 7">
    <name type="scientific">Kibdelosporangium banguiense</name>
    <dbReference type="NCBI Taxonomy" id="1365924"/>
    <lineage>
        <taxon>Bacteria</taxon>
        <taxon>Bacillati</taxon>
        <taxon>Actinomycetota</taxon>
        <taxon>Actinomycetes</taxon>
        <taxon>Pseudonocardiales</taxon>
        <taxon>Pseudonocardiaceae</taxon>
        <taxon>Kibdelosporangium</taxon>
    </lineage>
</organism>
<dbReference type="InterPro" id="IPR036271">
    <property type="entry name" value="Tet_transcr_reg_TetR-rel_C_sf"/>
</dbReference>
<evidence type="ECO:0000256" key="3">
    <source>
        <dbReference type="ARBA" id="ARBA00023163"/>
    </source>
</evidence>
<dbReference type="Pfam" id="PF00440">
    <property type="entry name" value="TetR_N"/>
    <property type="match status" value="1"/>
</dbReference>
<keyword evidence="3" id="KW-0804">Transcription</keyword>
<dbReference type="RefSeq" id="WP_209641417.1">
    <property type="nucleotide sequence ID" value="NZ_JAGINW010000001.1"/>
</dbReference>
<dbReference type="Gene3D" id="1.10.10.60">
    <property type="entry name" value="Homeodomain-like"/>
    <property type="match status" value="1"/>
</dbReference>
<sequence length="192" mass="20629">MDPRAENSRRAIRRAALAELAEAGYGGFALDSVAARAGVGRSTVYRHWNGKLPLIADALETLNEQPGVQDIGGTARERVEILLRHLAEVLVSSPFSRCVPALVHAAEQDAMVRSFHHEYSARRRQALVRVIASGVQAGEFPATVDPEIASLALSGVVFYRRLMTGDPVDPSEVPALMDAVLGPPAATRLKPS</sequence>
<protein>
    <submittedName>
        <fullName evidence="6">AcrR family transcriptional regulator</fullName>
    </submittedName>
</protein>
<dbReference type="Gene3D" id="1.10.357.10">
    <property type="entry name" value="Tetracycline Repressor, domain 2"/>
    <property type="match status" value="1"/>
</dbReference>
<feature type="DNA-binding region" description="H-T-H motif" evidence="4">
    <location>
        <begin position="29"/>
        <end position="48"/>
    </location>
</feature>
<dbReference type="SUPFAM" id="SSF46689">
    <property type="entry name" value="Homeodomain-like"/>
    <property type="match status" value="1"/>
</dbReference>
<evidence type="ECO:0000313" key="6">
    <source>
        <dbReference type="EMBL" id="MBP2324224.1"/>
    </source>
</evidence>
<dbReference type="InterPro" id="IPR011075">
    <property type="entry name" value="TetR_C"/>
</dbReference>
<dbReference type="PANTHER" id="PTHR30055:SF148">
    <property type="entry name" value="TETR-FAMILY TRANSCRIPTIONAL REGULATOR"/>
    <property type="match status" value="1"/>
</dbReference>
<dbReference type="PANTHER" id="PTHR30055">
    <property type="entry name" value="HTH-TYPE TRANSCRIPTIONAL REGULATOR RUTR"/>
    <property type="match status" value="1"/>
</dbReference>
<evidence type="ECO:0000256" key="1">
    <source>
        <dbReference type="ARBA" id="ARBA00023015"/>
    </source>
</evidence>
<keyword evidence="7" id="KW-1185">Reference proteome</keyword>
<dbReference type="Proteomes" id="UP001519332">
    <property type="component" value="Unassembled WGS sequence"/>
</dbReference>
<dbReference type="InterPro" id="IPR009057">
    <property type="entry name" value="Homeodomain-like_sf"/>
</dbReference>
<dbReference type="PRINTS" id="PR00455">
    <property type="entry name" value="HTHTETR"/>
</dbReference>
<evidence type="ECO:0000256" key="4">
    <source>
        <dbReference type="PROSITE-ProRule" id="PRU00335"/>
    </source>
</evidence>
<dbReference type="InterPro" id="IPR050109">
    <property type="entry name" value="HTH-type_TetR-like_transc_reg"/>
</dbReference>
<dbReference type="InterPro" id="IPR001647">
    <property type="entry name" value="HTH_TetR"/>
</dbReference>
<keyword evidence="1" id="KW-0805">Transcription regulation</keyword>
<proteinExistence type="predicted"/>
<evidence type="ECO:0000313" key="7">
    <source>
        <dbReference type="Proteomes" id="UP001519332"/>
    </source>
</evidence>
<gene>
    <name evidence="6" type="ORF">JOF56_004609</name>
</gene>